<comment type="caution">
    <text evidence="1">The sequence shown here is derived from an EMBL/GenBank/DDBJ whole genome shotgun (WGS) entry which is preliminary data.</text>
</comment>
<dbReference type="Proteomes" id="UP001184230">
    <property type="component" value="Unassembled WGS sequence"/>
</dbReference>
<keyword evidence="2" id="KW-1185">Reference proteome</keyword>
<dbReference type="EMBL" id="JAVDRF010000001">
    <property type="protein sequence ID" value="MDR6534609.1"/>
    <property type="molecule type" value="Genomic_DNA"/>
</dbReference>
<proteinExistence type="predicted"/>
<organism evidence="1 2">
    <name type="scientific">Variovorax soli</name>
    <dbReference type="NCBI Taxonomy" id="376815"/>
    <lineage>
        <taxon>Bacteria</taxon>
        <taxon>Pseudomonadati</taxon>
        <taxon>Pseudomonadota</taxon>
        <taxon>Betaproteobacteria</taxon>
        <taxon>Burkholderiales</taxon>
        <taxon>Comamonadaceae</taxon>
        <taxon>Variovorax</taxon>
    </lineage>
</organism>
<protein>
    <submittedName>
        <fullName evidence="1">Uncharacterized protein</fullName>
    </submittedName>
</protein>
<evidence type="ECO:0000313" key="1">
    <source>
        <dbReference type="EMBL" id="MDR6534609.1"/>
    </source>
</evidence>
<accession>A0ABU1N837</accession>
<reference evidence="1 2" key="1">
    <citation type="submission" date="2023-07" db="EMBL/GenBank/DDBJ databases">
        <title>Sorghum-associated microbial communities from plants grown in Nebraska, USA.</title>
        <authorList>
            <person name="Schachtman D."/>
        </authorList>
    </citation>
    <scope>NUCLEOTIDE SEQUENCE [LARGE SCALE GENOMIC DNA]</scope>
    <source>
        <strain evidence="1 2">DS1781</strain>
    </source>
</reference>
<sequence length="150" mass="16893">MLRDLYLQTSCEEQYAFRLYFARPEVSEKLTTPGTRIADFGVQSASIHLPHAENWQLEHPTEATEKFIFVLDKNVPKQNISTGFLPDLVAVMPGEVLEVSDVAELPGTTYIMLKAVQMQSDQPVYSPFDGTAYVNLSAKKDYLTSFQTPK</sequence>
<name>A0ABU1N837_9BURK</name>
<gene>
    <name evidence="1" type="ORF">J2739_000369</name>
</gene>
<evidence type="ECO:0000313" key="2">
    <source>
        <dbReference type="Proteomes" id="UP001184230"/>
    </source>
</evidence>